<keyword evidence="2" id="KW-1185">Reference proteome</keyword>
<name>A0A845LGG8_HELGE</name>
<dbReference type="Pfam" id="PF12841">
    <property type="entry name" value="YvrJ"/>
    <property type="match status" value="1"/>
</dbReference>
<organism evidence="1 2">
    <name type="scientific">Heliomicrobium gestii</name>
    <name type="common">Heliobacterium gestii</name>
    <dbReference type="NCBI Taxonomy" id="2699"/>
    <lineage>
        <taxon>Bacteria</taxon>
        <taxon>Bacillati</taxon>
        <taxon>Bacillota</taxon>
        <taxon>Clostridia</taxon>
        <taxon>Eubacteriales</taxon>
        <taxon>Heliobacteriaceae</taxon>
        <taxon>Heliomicrobium</taxon>
    </lineage>
</organism>
<dbReference type="AlphaFoldDB" id="A0A845LGG8"/>
<dbReference type="RefSeq" id="WP_161262638.1">
    <property type="nucleotide sequence ID" value="NZ_JAFBDC010000011.1"/>
</dbReference>
<reference evidence="1 2" key="1">
    <citation type="submission" date="2020-01" db="EMBL/GenBank/DDBJ databases">
        <title>Whole genome sequence of Heliobacterium gestii DSM 11169.</title>
        <authorList>
            <person name="Kyndt J.A."/>
            <person name="Meyer T.E."/>
        </authorList>
    </citation>
    <scope>NUCLEOTIDE SEQUENCE [LARGE SCALE GENOMIC DNA]</scope>
    <source>
        <strain evidence="1 2">DSM 11169</strain>
    </source>
</reference>
<dbReference type="Proteomes" id="UP000471031">
    <property type="component" value="Unassembled WGS sequence"/>
</dbReference>
<accession>A0A845LGG8</accession>
<dbReference type="OrthoDB" id="2662123at2"/>
<evidence type="ECO:0000313" key="2">
    <source>
        <dbReference type="Proteomes" id="UP000471031"/>
    </source>
</evidence>
<protein>
    <submittedName>
        <fullName evidence="1">YvrJ family protein</fullName>
    </submittedName>
</protein>
<dbReference type="EMBL" id="WXEX01000012">
    <property type="protein sequence ID" value="MZP44070.1"/>
    <property type="molecule type" value="Genomic_DNA"/>
</dbReference>
<sequence>MEALLQSVANVGFPVALAAYLLVRMEGRLEALTGAISELAKMVEILKEQV</sequence>
<evidence type="ECO:0000313" key="1">
    <source>
        <dbReference type="EMBL" id="MZP44070.1"/>
    </source>
</evidence>
<proteinExistence type="predicted"/>
<comment type="caution">
    <text evidence="1">The sequence shown here is derived from an EMBL/GenBank/DDBJ whole genome shotgun (WGS) entry which is preliminary data.</text>
</comment>
<dbReference type="InterPro" id="IPR024419">
    <property type="entry name" value="YvrJ"/>
</dbReference>
<gene>
    <name evidence="1" type="ORF">GTO89_13610</name>
</gene>